<dbReference type="OrthoDB" id="529273at2759"/>
<dbReference type="InterPro" id="IPR019557">
    <property type="entry name" value="AminoTfrase-like_pln_mobile"/>
</dbReference>
<keyword evidence="3" id="KW-1185">Reference proteome</keyword>
<sequence length="305" mass="34045">MGLTHNVERSIERGGGNEAAEVAGTTNVAVFPPIAVASARKLVDTTAPVDQASPHGAQLTNMLFMDRNRSVMEFFPNGWWEYAGIGKYAHHWMADYSGMKHLGAWWDPQVEKECPHPEKDSECFGIYKNGQVGHNETFFTEWARNAINQVKESYDSAGVRISGIKAVYITPLTTDLGLQFLINYLSLDSDDGQAHVDEYVRAFCMYLMGVFFFPSGHSTINLGYLANFEHLHELGGIDFGGVIYCHLLRCLDRASRQTGVVSSPHIGGFVILLEVWFYEYFRIANPILTEYTDERLGSGLGTDLV</sequence>
<dbReference type="PANTHER" id="PTHR46033">
    <property type="entry name" value="PROTEIN MAIN-LIKE 2"/>
    <property type="match status" value="1"/>
</dbReference>
<comment type="caution">
    <text evidence="2">The sequence shown here is derived from an EMBL/GenBank/DDBJ whole genome shotgun (WGS) entry which is preliminary data.</text>
</comment>
<dbReference type="Proteomes" id="UP000631114">
    <property type="component" value="Unassembled WGS sequence"/>
</dbReference>
<dbReference type="Pfam" id="PF10536">
    <property type="entry name" value="PMD"/>
    <property type="match status" value="1"/>
</dbReference>
<dbReference type="GO" id="GO:0010073">
    <property type="term" value="P:meristem maintenance"/>
    <property type="evidence" value="ECO:0007669"/>
    <property type="project" value="InterPro"/>
</dbReference>
<name>A0A835LS94_9MAGN</name>
<dbReference type="AlphaFoldDB" id="A0A835LS94"/>
<feature type="domain" description="Aminotransferase-like plant mobile" evidence="1">
    <location>
        <begin position="197"/>
        <end position="288"/>
    </location>
</feature>
<dbReference type="InterPro" id="IPR044824">
    <property type="entry name" value="MAIN-like"/>
</dbReference>
<organism evidence="2 3">
    <name type="scientific">Coptis chinensis</name>
    <dbReference type="NCBI Taxonomy" id="261450"/>
    <lineage>
        <taxon>Eukaryota</taxon>
        <taxon>Viridiplantae</taxon>
        <taxon>Streptophyta</taxon>
        <taxon>Embryophyta</taxon>
        <taxon>Tracheophyta</taxon>
        <taxon>Spermatophyta</taxon>
        <taxon>Magnoliopsida</taxon>
        <taxon>Ranunculales</taxon>
        <taxon>Ranunculaceae</taxon>
        <taxon>Coptidoideae</taxon>
        <taxon>Coptis</taxon>
    </lineage>
</organism>
<evidence type="ECO:0000313" key="2">
    <source>
        <dbReference type="EMBL" id="KAF9602992.1"/>
    </source>
</evidence>
<proteinExistence type="predicted"/>
<dbReference type="PANTHER" id="PTHR46033:SF8">
    <property type="entry name" value="PROTEIN MAINTENANCE OF MERISTEMS-LIKE"/>
    <property type="match status" value="1"/>
</dbReference>
<dbReference type="EMBL" id="JADFTS010000006">
    <property type="protein sequence ID" value="KAF9602992.1"/>
    <property type="molecule type" value="Genomic_DNA"/>
</dbReference>
<reference evidence="2 3" key="1">
    <citation type="submission" date="2020-10" db="EMBL/GenBank/DDBJ databases">
        <title>The Coptis chinensis genome and diversification of protoberbering-type alkaloids.</title>
        <authorList>
            <person name="Wang B."/>
            <person name="Shu S."/>
            <person name="Song C."/>
            <person name="Liu Y."/>
        </authorList>
    </citation>
    <scope>NUCLEOTIDE SEQUENCE [LARGE SCALE GENOMIC DNA]</scope>
    <source>
        <strain evidence="2">HL-2020</strain>
        <tissue evidence="2">Leaf</tissue>
    </source>
</reference>
<evidence type="ECO:0000313" key="3">
    <source>
        <dbReference type="Proteomes" id="UP000631114"/>
    </source>
</evidence>
<gene>
    <name evidence="2" type="ORF">IFM89_033290</name>
</gene>
<accession>A0A835LS94</accession>
<protein>
    <recommendedName>
        <fullName evidence="1">Aminotransferase-like plant mobile domain-containing protein</fullName>
    </recommendedName>
</protein>
<evidence type="ECO:0000259" key="1">
    <source>
        <dbReference type="Pfam" id="PF10536"/>
    </source>
</evidence>